<name>A0A9N9IQM9_9GLOM</name>
<dbReference type="InterPro" id="IPR001611">
    <property type="entry name" value="Leu-rich_rpt"/>
</dbReference>
<dbReference type="SUPFAM" id="SSF52047">
    <property type="entry name" value="RNI-like"/>
    <property type="match status" value="1"/>
</dbReference>
<evidence type="ECO:0000313" key="1">
    <source>
        <dbReference type="EMBL" id="CAG8747332.1"/>
    </source>
</evidence>
<feature type="non-terminal residue" evidence="1">
    <location>
        <position position="39"/>
    </location>
</feature>
<comment type="caution">
    <text evidence="1">The sequence shown here is derived from an EMBL/GenBank/DDBJ whole genome shotgun (WGS) entry which is preliminary data.</text>
</comment>
<feature type="non-terminal residue" evidence="1">
    <location>
        <position position="1"/>
    </location>
</feature>
<proteinExistence type="predicted"/>
<dbReference type="Proteomes" id="UP000789396">
    <property type="component" value="Unassembled WGS sequence"/>
</dbReference>
<dbReference type="InterPro" id="IPR032675">
    <property type="entry name" value="LRR_dom_sf"/>
</dbReference>
<dbReference type="EMBL" id="CAJVPZ010034694">
    <property type="protein sequence ID" value="CAG8747332.1"/>
    <property type="molecule type" value="Genomic_DNA"/>
</dbReference>
<accession>A0A9N9IQM9</accession>
<dbReference type="AlphaFoldDB" id="A0A9N9IQM9"/>
<dbReference type="Gene3D" id="3.80.10.10">
    <property type="entry name" value="Ribonuclease Inhibitor"/>
    <property type="match status" value="1"/>
</dbReference>
<dbReference type="OrthoDB" id="120976at2759"/>
<protein>
    <submittedName>
        <fullName evidence="1">17984_t:CDS:1</fullName>
    </submittedName>
</protein>
<gene>
    <name evidence="1" type="ORF">RFULGI_LOCUS13334</name>
</gene>
<dbReference type="Pfam" id="PF13516">
    <property type="entry name" value="LRR_6"/>
    <property type="match status" value="1"/>
</dbReference>
<keyword evidence="2" id="KW-1185">Reference proteome</keyword>
<reference evidence="1" key="1">
    <citation type="submission" date="2021-06" db="EMBL/GenBank/DDBJ databases">
        <authorList>
            <person name="Kallberg Y."/>
            <person name="Tangrot J."/>
            <person name="Rosling A."/>
        </authorList>
    </citation>
    <scope>NUCLEOTIDE SEQUENCE</scope>
    <source>
        <strain evidence="1">IN212</strain>
    </source>
</reference>
<organism evidence="1 2">
    <name type="scientific">Racocetra fulgida</name>
    <dbReference type="NCBI Taxonomy" id="60492"/>
    <lineage>
        <taxon>Eukaryota</taxon>
        <taxon>Fungi</taxon>
        <taxon>Fungi incertae sedis</taxon>
        <taxon>Mucoromycota</taxon>
        <taxon>Glomeromycotina</taxon>
        <taxon>Glomeromycetes</taxon>
        <taxon>Diversisporales</taxon>
        <taxon>Gigasporaceae</taxon>
        <taxon>Racocetra</taxon>
    </lineage>
</organism>
<evidence type="ECO:0000313" key="2">
    <source>
        <dbReference type="Proteomes" id="UP000789396"/>
    </source>
</evidence>
<sequence length="39" mass="4285">GQMLAEVLYKNTTLTSLDVSNNQIGYEGVKLLVEALCKK</sequence>